<feature type="transmembrane region" description="Helical" evidence="22">
    <location>
        <begin position="364"/>
        <end position="389"/>
    </location>
</feature>
<comment type="caution">
    <text evidence="23">The sequence shown here is derived from an EMBL/GenBank/DDBJ whole genome shotgun (WGS) entry which is preliminary data.</text>
</comment>
<keyword evidence="8" id="KW-0133">Cell shape</keyword>
<dbReference type="EMBL" id="JAQNDO010000001">
    <property type="protein sequence ID" value="MDC0741538.1"/>
    <property type="molecule type" value="Genomic_DNA"/>
</dbReference>
<evidence type="ECO:0000256" key="7">
    <source>
        <dbReference type="ARBA" id="ARBA00022692"/>
    </source>
</evidence>
<dbReference type="InterPro" id="IPR001182">
    <property type="entry name" value="FtsW/RodA"/>
</dbReference>
<keyword evidence="5" id="KW-0328">Glycosyltransferase</keyword>
<evidence type="ECO:0000256" key="5">
    <source>
        <dbReference type="ARBA" id="ARBA00022676"/>
    </source>
</evidence>
<comment type="catalytic activity">
    <reaction evidence="20">
        <text>[GlcNAc-(1-&gt;4)-Mur2Ac(oyl-L-Ala-gamma-D-Glu-L-Lys-D-Ala-D-Ala)](n)-di-trans,octa-cis-undecaprenyl diphosphate + beta-D-GlcNAc-(1-&gt;4)-Mur2Ac(oyl-L-Ala-gamma-D-Glu-L-Lys-D-Ala-D-Ala)-di-trans,octa-cis-undecaprenyl diphosphate = [GlcNAc-(1-&gt;4)-Mur2Ac(oyl-L-Ala-gamma-D-Glu-L-Lys-D-Ala-D-Ala)](n+1)-di-trans,octa-cis-undecaprenyl diphosphate + di-trans,octa-cis-undecaprenyl diphosphate + H(+)</text>
        <dbReference type="Rhea" id="RHEA:23708"/>
        <dbReference type="Rhea" id="RHEA-COMP:9602"/>
        <dbReference type="Rhea" id="RHEA-COMP:9603"/>
        <dbReference type="ChEBI" id="CHEBI:15378"/>
        <dbReference type="ChEBI" id="CHEBI:58405"/>
        <dbReference type="ChEBI" id="CHEBI:60033"/>
        <dbReference type="ChEBI" id="CHEBI:78435"/>
        <dbReference type="EC" id="2.4.99.28"/>
    </reaction>
</comment>
<sequence length="464" mass="49040">MSSSAVLSGNHAIGERRHSSAPPPKNRLLPPSDPPPAPPKNEARAPRKESPGAGNGVTALLRSSKAGPVDSVLAAVVIALVGFGVVMVYSASAIEATVKYHDAQFFLKRQGVYALVALFTMWLVSRFDYRKLKPFTYPILVAVTLMLGLTILGLGHKAGNAYRWIAIGPVHIQPAETAKLGIVLWLAYSLSKKADTIKSFSVGFLPHLIVVGFLIMLLLKQPDFGSAVVLLFLTFTLLFVAGARLPYIAAFTALLGMGAAALVAFSDYRYRRYLAFIDMDNHRQDLAYQPFQSVMSFGSGGWTGLGLGKGLQVLYLPEAHTDFISAIIGEELGFLGILGLVTAYLVIVSRGVKIALEAHDDYGSFLAFGIATLFGVQALVNLAVAMAILPTKGLTLPFMSYGGSSLLVNAAGAGVLLSVSRPRTNEVPREKPAPVRTSEGAPSASALIATEAQDGAAAAEGASA</sequence>
<dbReference type="InterPro" id="IPR013437">
    <property type="entry name" value="FtsW"/>
</dbReference>
<feature type="transmembrane region" description="Helical" evidence="22">
    <location>
        <begin position="401"/>
        <end position="419"/>
    </location>
</feature>
<name>A0ABT5EIA6_9BACT</name>
<reference evidence="23 24" key="1">
    <citation type="submission" date="2022-11" db="EMBL/GenBank/DDBJ databases">
        <title>Minimal conservation of predation-associated metabolite biosynthetic gene clusters underscores biosynthetic potential of Myxococcota including descriptions for ten novel species: Archangium lansinium sp. nov., Myxococcus landrumus sp. nov., Nannocystis bai.</title>
        <authorList>
            <person name="Ahearne A."/>
            <person name="Stevens C."/>
            <person name="Dowd S."/>
        </authorList>
    </citation>
    <scope>NUCLEOTIDE SEQUENCE [LARGE SCALE GENOMIC DNA]</scope>
    <source>
        <strain evidence="23 24">RJM3</strain>
    </source>
</reference>
<feature type="transmembrane region" description="Helical" evidence="22">
    <location>
        <begin position="332"/>
        <end position="352"/>
    </location>
</feature>
<dbReference type="Proteomes" id="UP001221411">
    <property type="component" value="Unassembled WGS sequence"/>
</dbReference>
<evidence type="ECO:0000256" key="10">
    <source>
        <dbReference type="ARBA" id="ARBA00022989"/>
    </source>
</evidence>
<keyword evidence="4" id="KW-0132">Cell division</keyword>
<feature type="compositionally biased region" description="Pro residues" evidence="21">
    <location>
        <begin position="21"/>
        <end position="39"/>
    </location>
</feature>
<evidence type="ECO:0000256" key="22">
    <source>
        <dbReference type="SAM" id="Phobius"/>
    </source>
</evidence>
<comment type="similarity">
    <text evidence="16">Belongs to the SEDS family. FtsW subfamily.</text>
</comment>
<evidence type="ECO:0000256" key="8">
    <source>
        <dbReference type="ARBA" id="ARBA00022960"/>
    </source>
</evidence>
<feature type="region of interest" description="Disordered" evidence="21">
    <location>
        <begin position="1"/>
        <end position="57"/>
    </location>
</feature>
<evidence type="ECO:0000313" key="23">
    <source>
        <dbReference type="EMBL" id="MDC0741538.1"/>
    </source>
</evidence>
<keyword evidence="7 22" id="KW-0812">Transmembrane</keyword>
<evidence type="ECO:0000256" key="17">
    <source>
        <dbReference type="ARBA" id="ARBA00041185"/>
    </source>
</evidence>
<feature type="region of interest" description="Disordered" evidence="21">
    <location>
        <begin position="423"/>
        <end position="444"/>
    </location>
</feature>
<evidence type="ECO:0000256" key="12">
    <source>
        <dbReference type="ARBA" id="ARBA00023306"/>
    </source>
</evidence>
<feature type="compositionally biased region" description="Basic and acidic residues" evidence="21">
    <location>
        <begin position="423"/>
        <end position="433"/>
    </location>
</feature>
<feature type="transmembrane region" description="Helical" evidence="22">
    <location>
        <begin position="112"/>
        <end position="129"/>
    </location>
</feature>
<feature type="transmembrane region" description="Helical" evidence="22">
    <location>
        <begin position="166"/>
        <end position="188"/>
    </location>
</feature>
<evidence type="ECO:0000256" key="14">
    <source>
        <dbReference type="ARBA" id="ARBA00032370"/>
    </source>
</evidence>
<evidence type="ECO:0000256" key="18">
    <source>
        <dbReference type="ARBA" id="ARBA00041418"/>
    </source>
</evidence>
<dbReference type="Pfam" id="PF01098">
    <property type="entry name" value="FTSW_RODA_SPOVE"/>
    <property type="match status" value="1"/>
</dbReference>
<keyword evidence="6" id="KW-0808">Transferase</keyword>
<feature type="transmembrane region" description="Helical" evidence="22">
    <location>
        <begin position="247"/>
        <end position="265"/>
    </location>
</feature>
<organism evidence="23 24">
    <name type="scientific">Polyangium mundeleinium</name>
    <dbReference type="NCBI Taxonomy" id="2995306"/>
    <lineage>
        <taxon>Bacteria</taxon>
        <taxon>Pseudomonadati</taxon>
        <taxon>Myxococcota</taxon>
        <taxon>Polyangia</taxon>
        <taxon>Polyangiales</taxon>
        <taxon>Polyangiaceae</taxon>
        <taxon>Polyangium</taxon>
    </lineage>
</organism>
<feature type="transmembrane region" description="Helical" evidence="22">
    <location>
        <begin position="135"/>
        <end position="154"/>
    </location>
</feature>
<evidence type="ECO:0000256" key="20">
    <source>
        <dbReference type="ARBA" id="ARBA00049902"/>
    </source>
</evidence>
<evidence type="ECO:0000313" key="24">
    <source>
        <dbReference type="Proteomes" id="UP001221411"/>
    </source>
</evidence>
<dbReference type="PANTHER" id="PTHR30474:SF2">
    <property type="entry name" value="PEPTIDOGLYCAN GLYCOSYLTRANSFERASE FTSW-RELATED"/>
    <property type="match status" value="1"/>
</dbReference>
<feature type="transmembrane region" description="Helical" evidence="22">
    <location>
        <begin position="224"/>
        <end position="241"/>
    </location>
</feature>
<comment type="pathway">
    <text evidence="2">Cell wall biogenesis; peptidoglycan biosynthesis.</text>
</comment>
<keyword evidence="24" id="KW-1185">Reference proteome</keyword>
<evidence type="ECO:0000256" key="13">
    <source>
        <dbReference type="ARBA" id="ARBA00023316"/>
    </source>
</evidence>
<evidence type="ECO:0000256" key="1">
    <source>
        <dbReference type="ARBA" id="ARBA00004651"/>
    </source>
</evidence>
<keyword evidence="10 22" id="KW-1133">Transmembrane helix</keyword>
<evidence type="ECO:0000256" key="2">
    <source>
        <dbReference type="ARBA" id="ARBA00004752"/>
    </source>
</evidence>
<evidence type="ECO:0000256" key="9">
    <source>
        <dbReference type="ARBA" id="ARBA00022984"/>
    </source>
</evidence>
<keyword evidence="9" id="KW-0573">Peptidoglycan synthesis</keyword>
<evidence type="ECO:0000256" key="15">
    <source>
        <dbReference type="ARBA" id="ARBA00033270"/>
    </source>
</evidence>
<evidence type="ECO:0000256" key="16">
    <source>
        <dbReference type="ARBA" id="ARBA00038053"/>
    </source>
</evidence>
<feature type="transmembrane region" description="Helical" evidence="22">
    <location>
        <begin position="200"/>
        <end position="219"/>
    </location>
</feature>
<gene>
    <name evidence="23" type="primary">ftsW</name>
    <name evidence="23" type="ORF">POL67_09290</name>
</gene>
<feature type="transmembrane region" description="Helical" evidence="22">
    <location>
        <begin position="72"/>
        <end position="91"/>
    </location>
</feature>
<evidence type="ECO:0000256" key="19">
    <source>
        <dbReference type="ARBA" id="ARBA00044770"/>
    </source>
</evidence>
<dbReference type="PANTHER" id="PTHR30474">
    <property type="entry name" value="CELL CYCLE PROTEIN"/>
    <property type="match status" value="1"/>
</dbReference>
<comment type="subcellular location">
    <subcellularLocation>
        <location evidence="1">Cell membrane</location>
        <topology evidence="1">Multi-pass membrane protein</topology>
    </subcellularLocation>
</comment>
<dbReference type="RefSeq" id="WP_271916837.1">
    <property type="nucleotide sequence ID" value="NZ_JAQNDO010000001.1"/>
</dbReference>
<accession>A0ABT5EIA6</accession>
<keyword evidence="11 22" id="KW-0472">Membrane</keyword>
<evidence type="ECO:0000256" key="21">
    <source>
        <dbReference type="SAM" id="MobiDB-lite"/>
    </source>
</evidence>
<dbReference type="EC" id="2.4.99.28" evidence="19"/>
<evidence type="ECO:0000256" key="4">
    <source>
        <dbReference type="ARBA" id="ARBA00022618"/>
    </source>
</evidence>
<protein>
    <recommendedName>
        <fullName evidence="17">Probable peptidoglycan glycosyltransferase FtsW</fullName>
        <ecNumber evidence="19">2.4.99.28</ecNumber>
    </recommendedName>
    <alternativeName>
        <fullName evidence="18">Cell division protein FtsW</fullName>
    </alternativeName>
    <alternativeName>
        <fullName evidence="15">Cell wall polymerase</fullName>
    </alternativeName>
    <alternativeName>
        <fullName evidence="14">Peptidoglycan polymerase</fullName>
    </alternativeName>
</protein>
<keyword evidence="3" id="KW-1003">Cell membrane</keyword>
<proteinExistence type="inferred from homology"/>
<dbReference type="NCBIfam" id="TIGR02614">
    <property type="entry name" value="ftsW"/>
    <property type="match status" value="1"/>
</dbReference>
<evidence type="ECO:0000256" key="6">
    <source>
        <dbReference type="ARBA" id="ARBA00022679"/>
    </source>
</evidence>
<evidence type="ECO:0000256" key="11">
    <source>
        <dbReference type="ARBA" id="ARBA00023136"/>
    </source>
</evidence>
<keyword evidence="13" id="KW-0961">Cell wall biogenesis/degradation</keyword>
<feature type="transmembrane region" description="Helical" evidence="22">
    <location>
        <begin position="286"/>
        <end position="305"/>
    </location>
</feature>
<feature type="compositionally biased region" description="Basic and acidic residues" evidence="21">
    <location>
        <begin position="41"/>
        <end position="50"/>
    </location>
</feature>
<evidence type="ECO:0000256" key="3">
    <source>
        <dbReference type="ARBA" id="ARBA00022475"/>
    </source>
</evidence>
<keyword evidence="12" id="KW-0131">Cell cycle</keyword>